<gene>
    <name evidence="1" type="ORF">L6773_20100</name>
</gene>
<reference evidence="1" key="2">
    <citation type="submission" date="2024-05" db="EMBL/GenBank/DDBJ databases">
        <title>Rhodohalobacter halophilus gen. nov., sp. nov., a moderately halophilic member of the family Balneolaceae.</title>
        <authorList>
            <person name="Xia J."/>
        </authorList>
    </citation>
    <scope>NUCLEOTIDE SEQUENCE</scope>
    <source>
        <strain evidence="1">WB101</strain>
    </source>
</reference>
<dbReference type="EMBL" id="JAKLWS010000047">
    <property type="protein sequence ID" value="MCG2590883.1"/>
    <property type="molecule type" value="Genomic_DNA"/>
</dbReference>
<organism evidence="1 2">
    <name type="scientific">Rhodohalobacter sulfatireducens</name>
    <dbReference type="NCBI Taxonomy" id="2911366"/>
    <lineage>
        <taxon>Bacteria</taxon>
        <taxon>Pseudomonadati</taxon>
        <taxon>Balneolota</taxon>
        <taxon>Balneolia</taxon>
        <taxon>Balneolales</taxon>
        <taxon>Balneolaceae</taxon>
        <taxon>Rhodohalobacter</taxon>
    </lineage>
</organism>
<keyword evidence="2" id="KW-1185">Reference proteome</keyword>
<comment type="caution">
    <text evidence="1">The sequence shown here is derived from an EMBL/GenBank/DDBJ whole genome shotgun (WGS) entry which is preliminary data.</text>
</comment>
<accession>A0ABS9KJ55</accession>
<sequence length="159" mass="17511">MVFEKYSQYVLNILITLLLITLTLPSLNAQPQEIAEFTVHAGTHDRWNTPVSISLSNLPIGVQSGQTLQLYEVKEGRELAVKSQLDANGYDHSLRWILSGNTPPGTSRTYILKKEADNGSEDDQTSVTVTDSGEDLTLRIDGKNVLSYRHAVTSPPEGV</sequence>
<name>A0ABS9KJ55_9BACT</name>
<feature type="non-terminal residue" evidence="1">
    <location>
        <position position="159"/>
    </location>
</feature>
<evidence type="ECO:0000313" key="1">
    <source>
        <dbReference type="EMBL" id="MCG2590883.1"/>
    </source>
</evidence>
<protein>
    <submittedName>
        <fullName evidence="1">Uncharacterized protein</fullName>
    </submittedName>
</protein>
<evidence type="ECO:0000313" key="2">
    <source>
        <dbReference type="Proteomes" id="UP001165366"/>
    </source>
</evidence>
<reference evidence="1" key="1">
    <citation type="submission" date="2022-01" db="EMBL/GenBank/DDBJ databases">
        <authorList>
            <person name="Wang Y."/>
        </authorList>
    </citation>
    <scope>NUCLEOTIDE SEQUENCE</scope>
    <source>
        <strain evidence="1">WB101</strain>
    </source>
</reference>
<dbReference type="Proteomes" id="UP001165366">
    <property type="component" value="Unassembled WGS sequence"/>
</dbReference>
<proteinExistence type="predicted"/>